<dbReference type="InterPro" id="IPR050346">
    <property type="entry name" value="FMO-like"/>
</dbReference>
<evidence type="ECO:0000313" key="7">
    <source>
        <dbReference type="Proteomes" id="UP000305948"/>
    </source>
</evidence>
<dbReference type="GO" id="GO:0004499">
    <property type="term" value="F:N,N-dimethylaniline monooxygenase activity"/>
    <property type="evidence" value="ECO:0007669"/>
    <property type="project" value="InterPro"/>
</dbReference>
<gene>
    <name evidence="6" type="ORF">OE88DRAFT_1660104</name>
</gene>
<sequence>MESAELVVIGAGWHGLAMARTYLECHANAKVVILDSQDTVGGVWAKERIFPTLRTNNLLGTYEFSDFPMDDTFGAKAGEHMTGPVVHGYFHRFAEQFDLYRHLRFRTKVASVEHVEGGKWIVTALQKGESGEKKSQTILTDKLAVASGLTSQPLEQDYRGSTDFDAPLFHVKDLPVHQDDVLRTAKRVAVVGGSKFACDAVYAFASAGVSVDWILRKSGHGPHWMSPPYVTRLKLRTEELVTTRALSWFTPCVWGDADGFGTVRRFLHGTRIGGWMVDAFWRFFQNELETRNAYDKHRETAKLKPWTDLFWHGASISMLNYPTDFFEHLRQGTVKVHVDDIEMLSNKTVHLSSGEAIPADAFVYSSGWVKKPPFKFLPEGIDSKLGLYGAPKDDADDAAATRTADEEIFRRFPRLKDQPVRPSPSDERTPSPYRLYRAIAPPALIHERSIVFCGYMQTFMTPLMAQTQALWATAYLDGGVRLPSSEEVHKETMLHSQYCRWRCSSGRGGEFPDLVFDVVPYVDMLFNDMGLKSRRKRNIVAECFEPYGMADYRGVVDEYRTRSAAR</sequence>
<comment type="similarity">
    <text evidence="1">Belongs to the FMO family.</text>
</comment>
<dbReference type="InterPro" id="IPR000960">
    <property type="entry name" value="Flavin_mOase"/>
</dbReference>
<keyword evidence="5" id="KW-0560">Oxidoreductase</keyword>
<dbReference type="OrthoDB" id="2915840at2759"/>
<dbReference type="SUPFAM" id="SSF51905">
    <property type="entry name" value="FAD/NAD(P)-binding domain"/>
    <property type="match status" value="2"/>
</dbReference>
<dbReference type="STRING" id="5364.A0A5C3MZQ0"/>
<dbReference type="Proteomes" id="UP000305948">
    <property type="component" value="Unassembled WGS sequence"/>
</dbReference>
<evidence type="ECO:0000256" key="5">
    <source>
        <dbReference type="ARBA" id="ARBA00023002"/>
    </source>
</evidence>
<keyword evidence="3" id="KW-0274">FAD</keyword>
<dbReference type="PANTHER" id="PTHR23023">
    <property type="entry name" value="DIMETHYLANILINE MONOOXYGENASE"/>
    <property type="match status" value="1"/>
</dbReference>
<protein>
    <submittedName>
        <fullName evidence="6">FAD/NAD(P)-binding domain-containing protein</fullName>
    </submittedName>
</protein>
<proteinExistence type="inferred from homology"/>
<dbReference type="InterPro" id="IPR036188">
    <property type="entry name" value="FAD/NAD-bd_sf"/>
</dbReference>
<dbReference type="Pfam" id="PF00743">
    <property type="entry name" value="FMO-like"/>
    <property type="match status" value="1"/>
</dbReference>
<dbReference type="InterPro" id="IPR020946">
    <property type="entry name" value="Flavin_mOase-like"/>
</dbReference>
<evidence type="ECO:0000313" key="6">
    <source>
        <dbReference type="EMBL" id="TFK50949.1"/>
    </source>
</evidence>
<dbReference type="GO" id="GO:0050661">
    <property type="term" value="F:NADP binding"/>
    <property type="evidence" value="ECO:0007669"/>
    <property type="project" value="InterPro"/>
</dbReference>
<dbReference type="GO" id="GO:0050660">
    <property type="term" value="F:flavin adenine dinucleotide binding"/>
    <property type="evidence" value="ECO:0007669"/>
    <property type="project" value="InterPro"/>
</dbReference>
<organism evidence="6 7">
    <name type="scientific">Heliocybe sulcata</name>
    <dbReference type="NCBI Taxonomy" id="5364"/>
    <lineage>
        <taxon>Eukaryota</taxon>
        <taxon>Fungi</taxon>
        <taxon>Dikarya</taxon>
        <taxon>Basidiomycota</taxon>
        <taxon>Agaricomycotina</taxon>
        <taxon>Agaricomycetes</taxon>
        <taxon>Gloeophyllales</taxon>
        <taxon>Gloeophyllaceae</taxon>
        <taxon>Heliocybe</taxon>
    </lineage>
</organism>
<evidence type="ECO:0000256" key="3">
    <source>
        <dbReference type="ARBA" id="ARBA00022827"/>
    </source>
</evidence>
<accession>A0A5C3MZQ0</accession>
<dbReference type="EMBL" id="ML213512">
    <property type="protein sequence ID" value="TFK50949.1"/>
    <property type="molecule type" value="Genomic_DNA"/>
</dbReference>
<evidence type="ECO:0000256" key="2">
    <source>
        <dbReference type="ARBA" id="ARBA00022630"/>
    </source>
</evidence>
<keyword evidence="4" id="KW-0521">NADP</keyword>
<keyword evidence="2" id="KW-0285">Flavoprotein</keyword>
<evidence type="ECO:0000256" key="1">
    <source>
        <dbReference type="ARBA" id="ARBA00009183"/>
    </source>
</evidence>
<evidence type="ECO:0000256" key="4">
    <source>
        <dbReference type="ARBA" id="ARBA00022857"/>
    </source>
</evidence>
<name>A0A5C3MZQ0_9AGAM</name>
<keyword evidence="7" id="KW-1185">Reference proteome</keyword>
<reference evidence="6 7" key="1">
    <citation type="journal article" date="2019" name="Nat. Ecol. Evol.">
        <title>Megaphylogeny resolves global patterns of mushroom evolution.</title>
        <authorList>
            <person name="Varga T."/>
            <person name="Krizsan K."/>
            <person name="Foldi C."/>
            <person name="Dima B."/>
            <person name="Sanchez-Garcia M."/>
            <person name="Sanchez-Ramirez S."/>
            <person name="Szollosi G.J."/>
            <person name="Szarkandi J.G."/>
            <person name="Papp V."/>
            <person name="Albert L."/>
            <person name="Andreopoulos W."/>
            <person name="Angelini C."/>
            <person name="Antonin V."/>
            <person name="Barry K.W."/>
            <person name="Bougher N.L."/>
            <person name="Buchanan P."/>
            <person name="Buyck B."/>
            <person name="Bense V."/>
            <person name="Catcheside P."/>
            <person name="Chovatia M."/>
            <person name="Cooper J."/>
            <person name="Damon W."/>
            <person name="Desjardin D."/>
            <person name="Finy P."/>
            <person name="Geml J."/>
            <person name="Haridas S."/>
            <person name="Hughes K."/>
            <person name="Justo A."/>
            <person name="Karasinski D."/>
            <person name="Kautmanova I."/>
            <person name="Kiss B."/>
            <person name="Kocsube S."/>
            <person name="Kotiranta H."/>
            <person name="LaButti K.M."/>
            <person name="Lechner B.E."/>
            <person name="Liimatainen K."/>
            <person name="Lipzen A."/>
            <person name="Lukacs Z."/>
            <person name="Mihaltcheva S."/>
            <person name="Morgado L.N."/>
            <person name="Niskanen T."/>
            <person name="Noordeloos M.E."/>
            <person name="Ohm R.A."/>
            <person name="Ortiz-Santana B."/>
            <person name="Ovrebo C."/>
            <person name="Racz N."/>
            <person name="Riley R."/>
            <person name="Savchenko A."/>
            <person name="Shiryaev A."/>
            <person name="Soop K."/>
            <person name="Spirin V."/>
            <person name="Szebenyi C."/>
            <person name="Tomsovsky M."/>
            <person name="Tulloss R.E."/>
            <person name="Uehling J."/>
            <person name="Grigoriev I.V."/>
            <person name="Vagvolgyi C."/>
            <person name="Papp T."/>
            <person name="Martin F.M."/>
            <person name="Miettinen O."/>
            <person name="Hibbett D.S."/>
            <person name="Nagy L.G."/>
        </authorList>
    </citation>
    <scope>NUCLEOTIDE SEQUENCE [LARGE SCALE GENOMIC DNA]</scope>
    <source>
        <strain evidence="6 7">OMC1185</strain>
    </source>
</reference>
<dbReference type="PIRSF" id="PIRSF000332">
    <property type="entry name" value="FMO"/>
    <property type="match status" value="1"/>
</dbReference>
<dbReference type="AlphaFoldDB" id="A0A5C3MZQ0"/>
<dbReference type="Gene3D" id="3.50.50.60">
    <property type="entry name" value="FAD/NAD(P)-binding domain"/>
    <property type="match status" value="2"/>
</dbReference>